<dbReference type="AlphaFoldDB" id="A0A8J5FZL0"/>
<dbReference type="Proteomes" id="UP000734854">
    <property type="component" value="Unassembled WGS sequence"/>
</dbReference>
<protein>
    <recommendedName>
        <fullName evidence="4">Auxin-responsive protein SAUR50</fullName>
    </recommendedName>
</protein>
<gene>
    <name evidence="2" type="ORF">ZIOFF_042955</name>
</gene>
<evidence type="ECO:0008006" key="4">
    <source>
        <dbReference type="Google" id="ProtNLM"/>
    </source>
</evidence>
<dbReference type="Pfam" id="PF02519">
    <property type="entry name" value="Auxin_inducible"/>
    <property type="match status" value="1"/>
</dbReference>
<organism evidence="2 3">
    <name type="scientific">Zingiber officinale</name>
    <name type="common">Ginger</name>
    <name type="synonym">Amomum zingiber</name>
    <dbReference type="NCBI Taxonomy" id="94328"/>
    <lineage>
        <taxon>Eukaryota</taxon>
        <taxon>Viridiplantae</taxon>
        <taxon>Streptophyta</taxon>
        <taxon>Embryophyta</taxon>
        <taxon>Tracheophyta</taxon>
        <taxon>Spermatophyta</taxon>
        <taxon>Magnoliopsida</taxon>
        <taxon>Liliopsida</taxon>
        <taxon>Zingiberales</taxon>
        <taxon>Zingiberaceae</taxon>
        <taxon>Zingiber</taxon>
    </lineage>
</organism>
<sequence>MSIRYILYLFLYCKKTVAPHNFKLDALRIDHGERRARLCPSKGQQPQPTFSPHVHWARHASMVSHNPPHALFLPPSAYISLRELPLLHTLHSSSSFSSSINLSMGKPTIKQILKRCSSLGRKQGETADVPRGHFAVYVGENRSRFVVPIAYLAHPKFQSLLRQAEEEFGFDHERGLTIPCEEVVFSEEGKNVPMVDAHPALFCFIFSTEDFVFHLDKNRRRNELPDWRLAFYCWRNFFFDKEDRHDAKGRLRLFFSCMINSKLLIGNPCSFSINADDDV</sequence>
<accession>A0A8J5FZL0</accession>
<dbReference type="EMBL" id="JACMSC010000012">
    <property type="protein sequence ID" value="KAG6495164.1"/>
    <property type="molecule type" value="Genomic_DNA"/>
</dbReference>
<name>A0A8J5FZL0_ZINOF</name>
<dbReference type="PANTHER" id="PTHR31929">
    <property type="entry name" value="SAUR-LIKE AUXIN-RESPONSIVE PROTEIN FAMILY-RELATED"/>
    <property type="match status" value="1"/>
</dbReference>
<keyword evidence="3" id="KW-1185">Reference proteome</keyword>
<comment type="caution">
    <text evidence="2">The sequence shown here is derived from an EMBL/GenBank/DDBJ whole genome shotgun (WGS) entry which is preliminary data.</text>
</comment>
<reference evidence="2 3" key="1">
    <citation type="submission" date="2020-08" db="EMBL/GenBank/DDBJ databases">
        <title>Plant Genome Project.</title>
        <authorList>
            <person name="Zhang R.-G."/>
        </authorList>
    </citation>
    <scope>NUCLEOTIDE SEQUENCE [LARGE SCALE GENOMIC DNA]</scope>
    <source>
        <tissue evidence="2">Rhizome</tissue>
    </source>
</reference>
<evidence type="ECO:0000313" key="2">
    <source>
        <dbReference type="EMBL" id="KAG6495164.1"/>
    </source>
</evidence>
<evidence type="ECO:0000313" key="3">
    <source>
        <dbReference type="Proteomes" id="UP000734854"/>
    </source>
</evidence>
<dbReference type="GO" id="GO:0009733">
    <property type="term" value="P:response to auxin"/>
    <property type="evidence" value="ECO:0007669"/>
    <property type="project" value="InterPro"/>
</dbReference>
<proteinExistence type="inferred from homology"/>
<dbReference type="InterPro" id="IPR003676">
    <property type="entry name" value="SAUR_fam"/>
</dbReference>
<comment type="similarity">
    <text evidence="1">Belongs to the ARG7 family.</text>
</comment>
<evidence type="ECO:0000256" key="1">
    <source>
        <dbReference type="ARBA" id="ARBA00006974"/>
    </source>
</evidence>